<protein>
    <submittedName>
        <fullName evidence="1">Uncharacterized protein</fullName>
    </submittedName>
</protein>
<gene>
    <name evidence="1" type="ORF">SAMN04489752_0053</name>
</gene>
<evidence type="ECO:0000313" key="2">
    <source>
        <dbReference type="Proteomes" id="UP000199597"/>
    </source>
</evidence>
<evidence type="ECO:0000313" key="1">
    <source>
        <dbReference type="EMBL" id="SDR72154.1"/>
    </source>
</evidence>
<sequence length="95" mass="11011">MDVQKTWKYSPAFEIDHFGSIGRSEVVLVDRNESPVRYGEAAREVLFGFGREDLAVDEVTRRCRRSSLLRWHCYGSAFLPVRGQFCSVMPGLRRR</sequence>
<reference evidence="2" key="1">
    <citation type="submission" date="2016-10" db="EMBL/GenBank/DDBJ databases">
        <authorList>
            <person name="Varghese N."/>
            <person name="Submissions S."/>
        </authorList>
    </citation>
    <scope>NUCLEOTIDE SEQUENCE [LARGE SCALE GENOMIC DNA]</scope>
    <source>
        <strain evidence="2">DSM 23676</strain>
    </source>
</reference>
<dbReference type="AlphaFoldDB" id="A0A1H1LC67"/>
<name>A0A1H1LC67_9MICO</name>
<dbReference type="Proteomes" id="UP000199597">
    <property type="component" value="Chromosome I"/>
</dbReference>
<organism evidence="1 2">
    <name type="scientific">Brevibacterium siliguriense</name>
    <dbReference type="NCBI Taxonomy" id="1136497"/>
    <lineage>
        <taxon>Bacteria</taxon>
        <taxon>Bacillati</taxon>
        <taxon>Actinomycetota</taxon>
        <taxon>Actinomycetes</taxon>
        <taxon>Micrococcales</taxon>
        <taxon>Brevibacteriaceae</taxon>
        <taxon>Brevibacterium</taxon>
    </lineage>
</organism>
<proteinExistence type="predicted"/>
<dbReference type="STRING" id="1136497.SAMN04489752_0053"/>
<accession>A0A1H1LC67</accession>
<keyword evidence="2" id="KW-1185">Reference proteome</keyword>
<dbReference type="EMBL" id="LT629766">
    <property type="protein sequence ID" value="SDR72154.1"/>
    <property type="molecule type" value="Genomic_DNA"/>
</dbReference>